<evidence type="ECO:0000256" key="2">
    <source>
        <dbReference type="ARBA" id="ARBA00022695"/>
    </source>
</evidence>
<dbReference type="AlphaFoldDB" id="A0A834AEM5"/>
<evidence type="ECO:0000256" key="4">
    <source>
        <dbReference type="ARBA" id="ARBA00022759"/>
    </source>
</evidence>
<dbReference type="GO" id="GO:0004519">
    <property type="term" value="F:endonuclease activity"/>
    <property type="evidence" value="ECO:0007669"/>
    <property type="project" value="UniProtKB-KW"/>
</dbReference>
<dbReference type="GO" id="GO:0003676">
    <property type="term" value="F:nucleic acid binding"/>
    <property type="evidence" value="ECO:0007669"/>
    <property type="project" value="InterPro"/>
</dbReference>
<keyword evidence="1" id="KW-0808">Transferase</keyword>
<dbReference type="InterPro" id="IPR036397">
    <property type="entry name" value="RNaseH_sf"/>
</dbReference>
<evidence type="ECO:0000313" key="8">
    <source>
        <dbReference type="EMBL" id="KAF6109588.1"/>
    </source>
</evidence>
<dbReference type="PANTHER" id="PTHR41694:SF5">
    <property type="entry name" value="RIBONUCLEASE H"/>
    <property type="match status" value="1"/>
</dbReference>
<evidence type="ECO:0000256" key="1">
    <source>
        <dbReference type="ARBA" id="ARBA00022679"/>
    </source>
</evidence>
<keyword evidence="6" id="KW-0695">RNA-directed DNA polymerase</keyword>
<feature type="domain" description="Integrase catalytic" evidence="7">
    <location>
        <begin position="73"/>
        <end position="231"/>
    </location>
</feature>
<dbReference type="InterPro" id="IPR041588">
    <property type="entry name" value="Integrase_H2C2"/>
</dbReference>
<keyword evidence="4" id="KW-0255">Endonuclease</keyword>
<dbReference type="Gene3D" id="1.10.340.70">
    <property type="match status" value="1"/>
</dbReference>
<name>A0A834AEM5_9CHIR</name>
<dbReference type="Gene3D" id="3.30.420.10">
    <property type="entry name" value="Ribonuclease H-like superfamily/Ribonuclease H"/>
    <property type="match status" value="1"/>
</dbReference>
<dbReference type="GO" id="GO:0015074">
    <property type="term" value="P:DNA integration"/>
    <property type="evidence" value="ECO:0007669"/>
    <property type="project" value="InterPro"/>
</dbReference>
<keyword evidence="2" id="KW-0548">Nucleotidyltransferase</keyword>
<dbReference type="InterPro" id="IPR012337">
    <property type="entry name" value="RNaseH-like_sf"/>
</dbReference>
<gene>
    <name evidence="8" type="ORF">HJG60_010848</name>
</gene>
<keyword evidence="5" id="KW-0378">Hydrolase</keyword>
<dbReference type="InterPro" id="IPR001584">
    <property type="entry name" value="Integrase_cat-core"/>
</dbReference>
<dbReference type="PANTHER" id="PTHR41694">
    <property type="entry name" value="ENDOGENOUS RETROVIRUS GROUP K MEMBER POL PROTEIN"/>
    <property type="match status" value="1"/>
</dbReference>
<dbReference type="GO" id="GO:0016787">
    <property type="term" value="F:hydrolase activity"/>
    <property type="evidence" value="ECO:0007669"/>
    <property type="project" value="UniProtKB-KW"/>
</dbReference>
<reference evidence="8 9" key="1">
    <citation type="journal article" date="2020" name="Nature">
        <title>Six reference-quality genomes reveal evolution of bat adaptations.</title>
        <authorList>
            <person name="Jebb D."/>
            <person name="Huang Z."/>
            <person name="Pippel M."/>
            <person name="Hughes G.M."/>
            <person name="Lavrichenko K."/>
            <person name="Devanna P."/>
            <person name="Winkler S."/>
            <person name="Jermiin L.S."/>
            <person name="Skirmuntt E.C."/>
            <person name="Katzourakis A."/>
            <person name="Burkitt-Gray L."/>
            <person name="Ray D.A."/>
            <person name="Sullivan K.A.M."/>
            <person name="Roscito J.G."/>
            <person name="Kirilenko B.M."/>
            <person name="Davalos L.M."/>
            <person name="Corthals A.P."/>
            <person name="Power M.L."/>
            <person name="Jones G."/>
            <person name="Ransome R.D."/>
            <person name="Dechmann D.K.N."/>
            <person name="Locatelli A.G."/>
            <person name="Puechmaille S.J."/>
            <person name="Fedrigo O."/>
            <person name="Jarvis E.D."/>
            <person name="Hiller M."/>
            <person name="Vernes S.C."/>
            <person name="Myers E.W."/>
            <person name="Teeling E.C."/>
        </authorList>
    </citation>
    <scope>NUCLEOTIDE SEQUENCE [LARGE SCALE GENOMIC DNA]</scope>
    <source>
        <strain evidence="8">Bat1K_MPI-CBG_1</strain>
    </source>
</reference>
<dbReference type="Pfam" id="PF00665">
    <property type="entry name" value="rve"/>
    <property type="match status" value="1"/>
</dbReference>
<dbReference type="Proteomes" id="UP000664940">
    <property type="component" value="Unassembled WGS sequence"/>
</dbReference>
<proteinExistence type="predicted"/>
<dbReference type="PROSITE" id="PS50994">
    <property type="entry name" value="INTEGRASE"/>
    <property type="match status" value="1"/>
</dbReference>
<dbReference type="GO" id="GO:0003964">
    <property type="term" value="F:RNA-directed DNA polymerase activity"/>
    <property type="evidence" value="ECO:0007669"/>
    <property type="project" value="UniProtKB-KW"/>
</dbReference>
<organism evidence="8 9">
    <name type="scientific">Phyllostomus discolor</name>
    <name type="common">pale spear-nosed bat</name>
    <dbReference type="NCBI Taxonomy" id="89673"/>
    <lineage>
        <taxon>Eukaryota</taxon>
        <taxon>Metazoa</taxon>
        <taxon>Chordata</taxon>
        <taxon>Craniata</taxon>
        <taxon>Vertebrata</taxon>
        <taxon>Euteleostomi</taxon>
        <taxon>Mammalia</taxon>
        <taxon>Eutheria</taxon>
        <taxon>Laurasiatheria</taxon>
        <taxon>Chiroptera</taxon>
        <taxon>Yangochiroptera</taxon>
        <taxon>Phyllostomidae</taxon>
        <taxon>Phyllostominae</taxon>
        <taxon>Phyllostomus</taxon>
    </lineage>
</organism>
<comment type="caution">
    <text evidence="8">The sequence shown here is derived from an EMBL/GenBank/DDBJ whole genome shotgun (WGS) entry which is preliminary data.</text>
</comment>
<evidence type="ECO:0000259" key="7">
    <source>
        <dbReference type="PROSITE" id="PS50994"/>
    </source>
</evidence>
<evidence type="ECO:0000256" key="6">
    <source>
        <dbReference type="ARBA" id="ARBA00022918"/>
    </source>
</evidence>
<dbReference type="EMBL" id="JABVXQ010000005">
    <property type="protein sequence ID" value="KAF6109588.1"/>
    <property type="molecule type" value="Genomic_DNA"/>
</dbReference>
<protein>
    <recommendedName>
        <fullName evidence="7">Integrase catalytic domain-containing protein</fullName>
    </recommendedName>
</protein>
<accession>A0A834AEM5</accession>
<sequence>MILLPEALVYPVLKHLHERTHCGRDALMDFIRLHLKGSYLQRTVHRISQACQICPQNNPKTVRVPMEKGVQYKGMCPFKDWQVDFTQMSKMKGNFRFLLVFVDTFSGWVEAYPTRTEKATQVAKLLLTEIIPRFGLPQSIQSDNGPLFTSEISQEVRQALQIQWKLHASWRPQSTGKTEKMNHTIKKTSAKVRQETHLKWDQALRIALLRIRVAPRSRLKLSPFETVYAKPLRICFRYTTP</sequence>
<dbReference type="Pfam" id="PF17921">
    <property type="entry name" value="Integrase_H2C2"/>
    <property type="match status" value="1"/>
</dbReference>
<dbReference type="SUPFAM" id="SSF53098">
    <property type="entry name" value="Ribonuclease H-like"/>
    <property type="match status" value="1"/>
</dbReference>
<evidence type="ECO:0000256" key="3">
    <source>
        <dbReference type="ARBA" id="ARBA00022722"/>
    </source>
</evidence>
<evidence type="ECO:0000313" key="9">
    <source>
        <dbReference type="Proteomes" id="UP000664940"/>
    </source>
</evidence>
<evidence type="ECO:0000256" key="5">
    <source>
        <dbReference type="ARBA" id="ARBA00022801"/>
    </source>
</evidence>
<keyword evidence="3" id="KW-0540">Nuclease</keyword>